<evidence type="ECO:0000313" key="2">
    <source>
        <dbReference type="Proteomes" id="UP000238541"/>
    </source>
</evidence>
<keyword evidence="2" id="KW-1185">Reference proteome</keyword>
<organism evidence="1 2">
    <name type="scientific">Pseudomonas laurylsulfatiphila</name>
    <dbReference type="NCBI Taxonomy" id="2011015"/>
    <lineage>
        <taxon>Bacteria</taxon>
        <taxon>Pseudomonadati</taxon>
        <taxon>Pseudomonadota</taxon>
        <taxon>Gammaproteobacteria</taxon>
        <taxon>Pseudomonadales</taxon>
        <taxon>Pseudomonadaceae</taxon>
        <taxon>Pseudomonas</taxon>
    </lineage>
</organism>
<name>A0A2S6FQB7_9PSED</name>
<dbReference type="EMBL" id="NIRS01000002">
    <property type="protein sequence ID" value="PPK39674.1"/>
    <property type="molecule type" value="Genomic_DNA"/>
</dbReference>
<sequence>MQCGSEPARESGVSVAILGDCQAVFASRLAPTGFTVRLAYLTSRPASGKRHPQPRSRGCHG</sequence>
<gene>
    <name evidence="1" type="ORF">CD175_09320</name>
</gene>
<evidence type="ECO:0000313" key="1">
    <source>
        <dbReference type="EMBL" id="PPK39674.1"/>
    </source>
</evidence>
<dbReference type="Proteomes" id="UP000238541">
    <property type="component" value="Unassembled WGS sequence"/>
</dbReference>
<reference evidence="2" key="1">
    <citation type="submission" date="2017-06" db="EMBL/GenBank/DDBJ databases">
        <authorList>
            <person name="Furmanczyk E.M."/>
        </authorList>
    </citation>
    <scope>NUCLEOTIDE SEQUENCE [LARGE SCALE GENOMIC DNA]</scope>
    <source>
        <strain evidence="2">AP3_16</strain>
    </source>
</reference>
<protein>
    <submittedName>
        <fullName evidence="1">Uncharacterized protein</fullName>
    </submittedName>
</protein>
<accession>A0A2S6FQB7</accession>
<proteinExistence type="predicted"/>
<dbReference type="AlphaFoldDB" id="A0A2S6FQB7"/>
<comment type="caution">
    <text evidence="1">The sequence shown here is derived from an EMBL/GenBank/DDBJ whole genome shotgun (WGS) entry which is preliminary data.</text>
</comment>